<evidence type="ECO:0000313" key="1">
    <source>
        <dbReference type="EMBL" id="KYO47748.1"/>
    </source>
</evidence>
<protein>
    <submittedName>
        <fullName evidence="1">Uncharacterized protein</fullName>
    </submittedName>
</protein>
<keyword evidence="2" id="KW-1185">Reference proteome</keyword>
<gene>
    <name evidence="1" type="ORF">Y1Q_0019823</name>
</gene>
<dbReference type="EMBL" id="AKHW03000416">
    <property type="protein sequence ID" value="KYO47748.1"/>
    <property type="molecule type" value="Genomic_DNA"/>
</dbReference>
<evidence type="ECO:0000313" key="2">
    <source>
        <dbReference type="Proteomes" id="UP000050525"/>
    </source>
</evidence>
<organism evidence="1 2">
    <name type="scientific">Alligator mississippiensis</name>
    <name type="common">American alligator</name>
    <dbReference type="NCBI Taxonomy" id="8496"/>
    <lineage>
        <taxon>Eukaryota</taxon>
        <taxon>Metazoa</taxon>
        <taxon>Chordata</taxon>
        <taxon>Craniata</taxon>
        <taxon>Vertebrata</taxon>
        <taxon>Euteleostomi</taxon>
        <taxon>Archelosauria</taxon>
        <taxon>Archosauria</taxon>
        <taxon>Crocodylia</taxon>
        <taxon>Alligatoridae</taxon>
        <taxon>Alligatorinae</taxon>
        <taxon>Alligator</taxon>
    </lineage>
</organism>
<dbReference type="Proteomes" id="UP000050525">
    <property type="component" value="Unassembled WGS sequence"/>
</dbReference>
<name>A0A151PFH0_ALLMI</name>
<comment type="caution">
    <text evidence="1">The sequence shown here is derived from an EMBL/GenBank/DDBJ whole genome shotgun (WGS) entry which is preliminary data.</text>
</comment>
<proteinExistence type="predicted"/>
<sequence length="94" mass="10695">MLYFLGGIGAQSLRNLQKGKSGTLVLQQRWSQTGHRWTPLPGIVAQTEVPGCQEASLHRQRLRHDLSKYGRWPSMHFEDENSLIACAQNEVEHL</sequence>
<accession>A0A151PFH0</accession>
<reference evidence="1 2" key="1">
    <citation type="journal article" date="2012" name="Genome Biol.">
        <title>Sequencing three crocodilian genomes to illuminate the evolution of archosaurs and amniotes.</title>
        <authorList>
            <person name="St John J.A."/>
            <person name="Braun E.L."/>
            <person name="Isberg S.R."/>
            <person name="Miles L.G."/>
            <person name="Chong A.Y."/>
            <person name="Gongora J."/>
            <person name="Dalzell P."/>
            <person name="Moran C."/>
            <person name="Bed'hom B."/>
            <person name="Abzhanov A."/>
            <person name="Burgess S.C."/>
            <person name="Cooksey A.M."/>
            <person name="Castoe T.A."/>
            <person name="Crawford N.G."/>
            <person name="Densmore L.D."/>
            <person name="Drew J.C."/>
            <person name="Edwards S.V."/>
            <person name="Faircloth B.C."/>
            <person name="Fujita M.K."/>
            <person name="Greenwold M.J."/>
            <person name="Hoffmann F.G."/>
            <person name="Howard J.M."/>
            <person name="Iguchi T."/>
            <person name="Janes D.E."/>
            <person name="Khan S.Y."/>
            <person name="Kohno S."/>
            <person name="de Koning A.J."/>
            <person name="Lance S.L."/>
            <person name="McCarthy F.M."/>
            <person name="McCormack J.E."/>
            <person name="Merchant M.E."/>
            <person name="Peterson D.G."/>
            <person name="Pollock D.D."/>
            <person name="Pourmand N."/>
            <person name="Raney B.J."/>
            <person name="Roessler K.A."/>
            <person name="Sanford J.R."/>
            <person name="Sawyer R.H."/>
            <person name="Schmidt C.J."/>
            <person name="Triplett E.W."/>
            <person name="Tuberville T.D."/>
            <person name="Venegas-Anaya M."/>
            <person name="Howard J.T."/>
            <person name="Jarvis E.D."/>
            <person name="Guillette L.J.Jr."/>
            <person name="Glenn T.C."/>
            <person name="Green R.E."/>
            <person name="Ray D.A."/>
        </authorList>
    </citation>
    <scope>NUCLEOTIDE SEQUENCE [LARGE SCALE GENOMIC DNA]</scope>
    <source>
        <strain evidence="1">KSC_2009_1</strain>
    </source>
</reference>
<dbReference type="AlphaFoldDB" id="A0A151PFH0"/>